<dbReference type="SMART" id="SM00833">
    <property type="entry name" value="CobW_C"/>
    <property type="match status" value="1"/>
</dbReference>
<proteinExistence type="inferred from homology"/>
<dbReference type="PANTHER" id="PTHR43603:SF1">
    <property type="entry name" value="ZINC-REGULATED GTPASE METALLOPROTEIN ACTIVATOR 1"/>
    <property type="match status" value="1"/>
</dbReference>
<evidence type="ECO:0000256" key="1">
    <source>
        <dbReference type="ARBA" id="ARBA00022741"/>
    </source>
</evidence>
<dbReference type="SUPFAM" id="SSF90002">
    <property type="entry name" value="Hypothetical protein YjiA, C-terminal domain"/>
    <property type="match status" value="1"/>
</dbReference>
<dbReference type="InterPro" id="IPR027417">
    <property type="entry name" value="P-loop_NTPase"/>
</dbReference>
<evidence type="ECO:0000256" key="5">
    <source>
        <dbReference type="ARBA" id="ARBA00049117"/>
    </source>
</evidence>
<dbReference type="Proteomes" id="UP001596099">
    <property type="component" value="Unassembled WGS sequence"/>
</dbReference>
<dbReference type="SUPFAM" id="SSF52540">
    <property type="entry name" value="P-loop containing nucleoside triphosphate hydrolases"/>
    <property type="match status" value="1"/>
</dbReference>
<sequence length="399" mass="43627">MNASGGTPVTVLSGALGAGKTTTLDHLLTNADRRLAVLVNDMGEVNIDAELVANRTGNVTELSNGCICCDLRDDLEVEVSRLAREREFDHLVVESSGISEPAPVASLFTTGAASAPYDLDTLVTVVDVSTFRGTVEGGETVETDAVARDRPGRVEREGETRPLGELLVAQVETADVVLLNKCDLVGDDEVDAVEDLIRSLNPRANLVRSEHGRVEPAELLDSGRFDLDTVSETDAWKHAVAHAEGEFDGEGGHDHHDPATEYGVESFVVRARRPLDPGAFADFLRDFPEGVIRSKGIVWLAGEDEHSYHVEQAGPSRRVEVHGRWIAGLEESRQEMQRRMHPDLDWDEEHGDRRVELVFIGKGMDEAEIRERVESMLVDPDAVVTAHPFPTEADETFVA</sequence>
<keyword evidence="3" id="KW-0143">Chaperone</keyword>
<evidence type="ECO:0000256" key="4">
    <source>
        <dbReference type="ARBA" id="ARBA00034320"/>
    </source>
</evidence>
<comment type="similarity">
    <text evidence="4">Belongs to the SIMIBI class G3E GTPase family. ZNG1 subfamily.</text>
</comment>
<dbReference type="GO" id="GO:0016787">
    <property type="term" value="F:hydrolase activity"/>
    <property type="evidence" value="ECO:0007669"/>
    <property type="project" value="UniProtKB-KW"/>
</dbReference>
<comment type="caution">
    <text evidence="7">The sequence shown here is derived from an EMBL/GenBank/DDBJ whole genome shotgun (WGS) entry which is preliminary data.</text>
</comment>
<dbReference type="InterPro" id="IPR051927">
    <property type="entry name" value="Zn_Chap_cDPG_Synth"/>
</dbReference>
<dbReference type="Gene3D" id="3.40.50.300">
    <property type="entry name" value="P-loop containing nucleotide triphosphate hydrolases"/>
    <property type="match status" value="1"/>
</dbReference>
<protein>
    <submittedName>
        <fullName evidence="7">CobW family GTP-binding protein</fullName>
    </submittedName>
</protein>
<evidence type="ECO:0000256" key="3">
    <source>
        <dbReference type="ARBA" id="ARBA00023186"/>
    </source>
</evidence>
<dbReference type="AlphaFoldDB" id="A0ABD5RNE8"/>
<dbReference type="Pfam" id="PF02492">
    <property type="entry name" value="cobW"/>
    <property type="match status" value="1"/>
</dbReference>
<evidence type="ECO:0000256" key="2">
    <source>
        <dbReference type="ARBA" id="ARBA00022801"/>
    </source>
</evidence>
<dbReference type="InterPro" id="IPR003495">
    <property type="entry name" value="CobW/HypB/UreG_nucleotide-bd"/>
</dbReference>
<feature type="domain" description="CobW C-terminal" evidence="6">
    <location>
        <begin position="264"/>
        <end position="377"/>
    </location>
</feature>
<gene>
    <name evidence="7" type="ORF">ACFPYI_10235</name>
</gene>
<keyword evidence="2" id="KW-0378">Hydrolase</keyword>
<dbReference type="Gene3D" id="3.30.1220.10">
    <property type="entry name" value="CobW-like, C-terminal domain"/>
    <property type="match status" value="1"/>
</dbReference>
<name>A0ABD5RNE8_9EURY</name>
<dbReference type="InterPro" id="IPR036627">
    <property type="entry name" value="CobW-likC_sf"/>
</dbReference>
<dbReference type="PANTHER" id="PTHR43603">
    <property type="entry name" value="COBW DOMAIN-CONTAINING PROTEIN DDB_G0274527"/>
    <property type="match status" value="1"/>
</dbReference>
<accession>A0ABD5RNE8</accession>
<dbReference type="InterPro" id="IPR011629">
    <property type="entry name" value="CobW-like_C"/>
</dbReference>
<dbReference type="GO" id="GO:0000166">
    <property type="term" value="F:nucleotide binding"/>
    <property type="evidence" value="ECO:0007669"/>
    <property type="project" value="UniProtKB-KW"/>
</dbReference>
<keyword evidence="1" id="KW-0547">Nucleotide-binding</keyword>
<evidence type="ECO:0000259" key="6">
    <source>
        <dbReference type="SMART" id="SM00833"/>
    </source>
</evidence>
<evidence type="ECO:0000313" key="8">
    <source>
        <dbReference type="Proteomes" id="UP001596099"/>
    </source>
</evidence>
<dbReference type="Pfam" id="PF07683">
    <property type="entry name" value="CobW_C"/>
    <property type="match status" value="1"/>
</dbReference>
<evidence type="ECO:0000313" key="7">
    <source>
        <dbReference type="EMBL" id="MFC5971710.1"/>
    </source>
</evidence>
<dbReference type="RefSeq" id="WP_247414597.1">
    <property type="nucleotide sequence ID" value="NZ_JALLGW010000001.1"/>
</dbReference>
<reference evidence="7 8" key="1">
    <citation type="journal article" date="2019" name="Int. J. Syst. Evol. Microbiol.">
        <title>The Global Catalogue of Microorganisms (GCM) 10K type strain sequencing project: providing services to taxonomists for standard genome sequencing and annotation.</title>
        <authorList>
            <consortium name="The Broad Institute Genomics Platform"/>
            <consortium name="The Broad Institute Genome Sequencing Center for Infectious Disease"/>
            <person name="Wu L."/>
            <person name="Ma J."/>
        </authorList>
    </citation>
    <scope>NUCLEOTIDE SEQUENCE [LARGE SCALE GENOMIC DNA]</scope>
    <source>
        <strain evidence="7 8">CGMCC 1.12543</strain>
    </source>
</reference>
<comment type="catalytic activity">
    <reaction evidence="5">
        <text>GTP + H2O = GDP + phosphate + H(+)</text>
        <dbReference type="Rhea" id="RHEA:19669"/>
        <dbReference type="ChEBI" id="CHEBI:15377"/>
        <dbReference type="ChEBI" id="CHEBI:15378"/>
        <dbReference type="ChEBI" id="CHEBI:37565"/>
        <dbReference type="ChEBI" id="CHEBI:43474"/>
        <dbReference type="ChEBI" id="CHEBI:58189"/>
    </reaction>
    <physiologicalReaction direction="left-to-right" evidence="5">
        <dbReference type="Rhea" id="RHEA:19670"/>
    </physiologicalReaction>
</comment>
<keyword evidence="8" id="KW-1185">Reference proteome</keyword>
<organism evidence="7 8">
    <name type="scientific">Halomarina salina</name>
    <dbReference type="NCBI Taxonomy" id="1872699"/>
    <lineage>
        <taxon>Archaea</taxon>
        <taxon>Methanobacteriati</taxon>
        <taxon>Methanobacteriota</taxon>
        <taxon>Stenosarchaea group</taxon>
        <taxon>Halobacteria</taxon>
        <taxon>Halobacteriales</taxon>
        <taxon>Natronomonadaceae</taxon>
        <taxon>Halomarina</taxon>
    </lineage>
</organism>
<dbReference type="EMBL" id="JBHSQH010000001">
    <property type="protein sequence ID" value="MFC5971710.1"/>
    <property type="molecule type" value="Genomic_DNA"/>
</dbReference>
<dbReference type="CDD" id="cd03112">
    <property type="entry name" value="CobW-like"/>
    <property type="match status" value="1"/>
</dbReference>